<proteinExistence type="predicted"/>
<protein>
    <submittedName>
        <fullName evidence="2">Uncharacterized protein</fullName>
    </submittedName>
</protein>
<dbReference type="Pfam" id="PF15370">
    <property type="entry name" value="NOPCHAP1"/>
    <property type="match status" value="1"/>
</dbReference>
<evidence type="ECO:0000313" key="3">
    <source>
        <dbReference type="Proteomes" id="UP001159364"/>
    </source>
</evidence>
<accession>A0AAV8TUF6</accession>
<dbReference type="InterPro" id="IPR027921">
    <property type="entry name" value="NOPCHAP1"/>
</dbReference>
<dbReference type="EMBL" id="JAIWQS010000003">
    <property type="protein sequence ID" value="KAJ8769865.1"/>
    <property type="molecule type" value="Genomic_DNA"/>
</dbReference>
<dbReference type="GO" id="GO:0000492">
    <property type="term" value="P:box C/D snoRNP assembly"/>
    <property type="evidence" value="ECO:0007669"/>
    <property type="project" value="InterPro"/>
</dbReference>
<dbReference type="PANTHER" id="PTHR28674">
    <property type="entry name" value="SIMILAR TO DNA SEGMENT, CHR 10, WAYNE STATE UNIVERSITY 102,-EXPRESSED"/>
    <property type="match status" value="1"/>
</dbReference>
<dbReference type="PANTHER" id="PTHR28674:SF1">
    <property type="entry name" value="NOP PROTEIN CHAPERONE 1"/>
    <property type="match status" value="1"/>
</dbReference>
<evidence type="ECO:0000313" key="2">
    <source>
        <dbReference type="EMBL" id="KAJ8769865.1"/>
    </source>
</evidence>
<dbReference type="GO" id="GO:0062064">
    <property type="term" value="F:box C/D methylation guide snoRNP complex binding"/>
    <property type="evidence" value="ECO:0007669"/>
    <property type="project" value="TreeGrafter"/>
</dbReference>
<name>A0AAV8TUF6_9ROSI</name>
<dbReference type="Proteomes" id="UP001159364">
    <property type="component" value="Linkage Group LG03"/>
</dbReference>
<feature type="compositionally biased region" description="Polar residues" evidence="1">
    <location>
        <begin position="185"/>
        <end position="194"/>
    </location>
</feature>
<keyword evidence="3" id="KW-1185">Reference proteome</keyword>
<evidence type="ECO:0000256" key="1">
    <source>
        <dbReference type="SAM" id="MobiDB-lite"/>
    </source>
</evidence>
<reference evidence="2 3" key="1">
    <citation type="submission" date="2021-09" db="EMBL/GenBank/DDBJ databases">
        <title>Genomic insights and catalytic innovation underlie evolution of tropane alkaloids biosynthesis.</title>
        <authorList>
            <person name="Wang Y.-J."/>
            <person name="Tian T."/>
            <person name="Huang J.-P."/>
            <person name="Huang S.-X."/>
        </authorList>
    </citation>
    <scope>NUCLEOTIDE SEQUENCE [LARGE SCALE GENOMIC DNA]</scope>
    <source>
        <strain evidence="2">KIB-2018</strain>
        <tissue evidence="2">Leaf</tissue>
    </source>
</reference>
<feature type="compositionally biased region" description="Basic residues" evidence="1">
    <location>
        <begin position="205"/>
        <end position="215"/>
    </location>
</feature>
<organism evidence="2 3">
    <name type="scientific">Erythroxylum novogranatense</name>
    <dbReference type="NCBI Taxonomy" id="1862640"/>
    <lineage>
        <taxon>Eukaryota</taxon>
        <taxon>Viridiplantae</taxon>
        <taxon>Streptophyta</taxon>
        <taxon>Embryophyta</taxon>
        <taxon>Tracheophyta</taxon>
        <taxon>Spermatophyta</taxon>
        <taxon>Magnoliopsida</taxon>
        <taxon>eudicotyledons</taxon>
        <taxon>Gunneridae</taxon>
        <taxon>Pentapetalae</taxon>
        <taxon>rosids</taxon>
        <taxon>fabids</taxon>
        <taxon>Malpighiales</taxon>
        <taxon>Erythroxylaceae</taxon>
        <taxon>Erythroxylum</taxon>
    </lineage>
</organism>
<feature type="region of interest" description="Disordered" evidence="1">
    <location>
        <begin position="128"/>
        <end position="221"/>
    </location>
</feature>
<gene>
    <name evidence="2" type="ORF">K2173_008947</name>
</gene>
<comment type="caution">
    <text evidence="2">The sequence shown here is derived from an EMBL/GenBank/DDBJ whole genome shotgun (WGS) entry which is preliminary data.</text>
</comment>
<sequence>MGTSSKDLLHLEDKFSSASSPLESALLLRKKDSQCETRMHPPAGKPFTNPVAQSQVLGKVRDFLGVISEANNRLHQDAKDNCQNYDIEALTGNESEVIEMDLMLGIADLHTPEAVAAAESAIASGQPVISVDASSSEIDSEDTSDESDDEDNELNVESNNDEHHNCDSVNRAFLPTERNMPNLGKDNSNKTGNMPNLGVSSLSKTVRKKSSKKRPNIVEMS</sequence>
<dbReference type="AlphaFoldDB" id="A0AAV8TUF6"/>
<feature type="compositionally biased region" description="Acidic residues" evidence="1">
    <location>
        <begin position="138"/>
        <end position="154"/>
    </location>
</feature>